<evidence type="ECO:0000256" key="10">
    <source>
        <dbReference type="ARBA" id="ARBA00023136"/>
    </source>
</evidence>
<dbReference type="Pfam" id="PF01043">
    <property type="entry name" value="SecA_PP_bind"/>
    <property type="match status" value="1"/>
</dbReference>
<evidence type="ECO:0000256" key="6">
    <source>
        <dbReference type="ARBA" id="ARBA00022840"/>
    </source>
</evidence>
<dbReference type="RefSeq" id="WP_394475324.1">
    <property type="nucleotide sequence ID" value="NZ_JBIGHV010000001.1"/>
</dbReference>
<reference evidence="15 16" key="1">
    <citation type="submission" date="2024-08" db="EMBL/GenBank/DDBJ databases">
        <authorList>
            <person name="Lu H."/>
        </authorList>
    </citation>
    <scope>NUCLEOTIDE SEQUENCE [LARGE SCALE GENOMIC DNA]</scope>
    <source>
        <strain evidence="15 16">LYH14W</strain>
    </source>
</reference>
<dbReference type="PANTHER" id="PTHR30612:SF0">
    <property type="entry name" value="CHLOROPLAST PROTEIN-TRANSPORTING ATPASE"/>
    <property type="match status" value="1"/>
</dbReference>
<evidence type="ECO:0000259" key="14">
    <source>
        <dbReference type="PROSITE" id="PS51196"/>
    </source>
</evidence>
<organism evidence="15 16">
    <name type="scientific">Pelomonas parva</name>
    <dbReference type="NCBI Taxonomy" id="3299032"/>
    <lineage>
        <taxon>Bacteria</taxon>
        <taxon>Pseudomonadati</taxon>
        <taxon>Pseudomonadota</taxon>
        <taxon>Betaproteobacteria</taxon>
        <taxon>Burkholderiales</taxon>
        <taxon>Sphaerotilaceae</taxon>
        <taxon>Roseateles</taxon>
    </lineage>
</organism>
<proteinExistence type="inferred from homology"/>
<dbReference type="CDD" id="cd18803">
    <property type="entry name" value="SF2_C_secA"/>
    <property type="match status" value="1"/>
</dbReference>
<feature type="domain" description="Helicase ATP-binding" evidence="12">
    <location>
        <begin position="120"/>
        <end position="274"/>
    </location>
</feature>
<dbReference type="PROSITE" id="PS01312">
    <property type="entry name" value="SECA"/>
    <property type="match status" value="1"/>
</dbReference>
<evidence type="ECO:0000256" key="1">
    <source>
        <dbReference type="ARBA" id="ARBA00022448"/>
    </source>
</evidence>
<dbReference type="InterPro" id="IPR014001">
    <property type="entry name" value="Helicase_ATP-bd"/>
</dbReference>
<evidence type="ECO:0000256" key="8">
    <source>
        <dbReference type="ARBA" id="ARBA00022967"/>
    </source>
</evidence>
<feature type="domain" description="SecA family profile" evidence="14">
    <location>
        <begin position="28"/>
        <end position="620"/>
    </location>
</feature>
<dbReference type="PROSITE" id="PS51192">
    <property type="entry name" value="HELICASE_ATP_BIND_1"/>
    <property type="match status" value="1"/>
</dbReference>
<dbReference type="PROSITE" id="PS51194">
    <property type="entry name" value="HELICASE_CTER"/>
    <property type="match status" value="1"/>
</dbReference>
<protein>
    <recommendedName>
        <fullName evidence="11">Protein translocase subunit SecA</fullName>
        <ecNumber evidence="11">7.4.2.8</ecNumber>
    </recommendedName>
</protein>
<keyword evidence="2 11" id="KW-1003">Cell membrane</keyword>
<dbReference type="InterPro" id="IPR011115">
    <property type="entry name" value="SecA_DEAD"/>
</dbReference>
<dbReference type="InterPro" id="IPR014018">
    <property type="entry name" value="SecA_motor_DEAD"/>
</dbReference>
<dbReference type="InterPro" id="IPR011130">
    <property type="entry name" value="SecA_preprotein_X-link_dom"/>
</dbReference>
<dbReference type="InterPro" id="IPR044722">
    <property type="entry name" value="SecA_SF2_C"/>
</dbReference>
<dbReference type="Pfam" id="PF07517">
    <property type="entry name" value="SecA_DEAD"/>
    <property type="match status" value="1"/>
</dbReference>
<comment type="similarity">
    <text evidence="11">Belongs to the SecA family.</text>
</comment>
<dbReference type="InterPro" id="IPR001650">
    <property type="entry name" value="Helicase_C-like"/>
</dbReference>
<keyword evidence="3 11" id="KW-0963">Cytoplasm</keyword>
<dbReference type="Proteomes" id="UP001606210">
    <property type="component" value="Unassembled WGS sequence"/>
</dbReference>
<evidence type="ECO:0000259" key="13">
    <source>
        <dbReference type="PROSITE" id="PS51194"/>
    </source>
</evidence>
<evidence type="ECO:0000256" key="2">
    <source>
        <dbReference type="ARBA" id="ARBA00022475"/>
    </source>
</evidence>
<dbReference type="PANTHER" id="PTHR30612">
    <property type="entry name" value="SECA INNER MEMBRANE COMPONENT OF SEC PROTEIN SECRETION SYSTEM"/>
    <property type="match status" value="1"/>
</dbReference>
<dbReference type="InterPro" id="IPR036670">
    <property type="entry name" value="SecA_X-link_sf"/>
</dbReference>
<keyword evidence="6 11" id="KW-0067">ATP-binding</keyword>
<dbReference type="Gene3D" id="3.40.50.300">
    <property type="entry name" value="P-loop containing nucleotide triphosphate hydrolases"/>
    <property type="match status" value="2"/>
</dbReference>
<dbReference type="HAMAP" id="MF_01382">
    <property type="entry name" value="SecA"/>
    <property type="match status" value="1"/>
</dbReference>
<dbReference type="PRINTS" id="PR00906">
    <property type="entry name" value="SECA"/>
</dbReference>
<evidence type="ECO:0000313" key="15">
    <source>
        <dbReference type="EMBL" id="MFG6428394.1"/>
    </source>
</evidence>
<dbReference type="InterPro" id="IPR020937">
    <property type="entry name" value="SecA_CS"/>
</dbReference>
<comment type="function">
    <text evidence="11">Part of the Sec protein translocase complex. Interacts with the SecYEG preprotein conducting channel. Has a central role in coupling the hydrolysis of ATP to the transfer of proteins into and across the cell membrane, serving both as a receptor for the preprotein-SecB complex and as an ATP-driven molecular motor driving the stepwise translocation of polypeptide chains across the membrane.</text>
</comment>
<keyword evidence="5 11" id="KW-0547">Nucleotide-binding</keyword>
<dbReference type="SMART" id="SM00957">
    <property type="entry name" value="SecA_DEAD"/>
    <property type="match status" value="1"/>
</dbReference>
<gene>
    <name evidence="11" type="primary">secA</name>
    <name evidence="15" type="ORF">ACG00Y_00625</name>
</gene>
<dbReference type="EC" id="7.4.2.8" evidence="11"/>
<evidence type="ECO:0000256" key="3">
    <source>
        <dbReference type="ARBA" id="ARBA00022490"/>
    </source>
</evidence>
<keyword evidence="9 11" id="KW-0811">Translocation</keyword>
<evidence type="ECO:0000256" key="4">
    <source>
        <dbReference type="ARBA" id="ARBA00022519"/>
    </source>
</evidence>
<dbReference type="Pfam" id="PF21090">
    <property type="entry name" value="P-loop_SecA"/>
    <property type="match status" value="1"/>
</dbReference>
<dbReference type="EMBL" id="JBIGHV010000001">
    <property type="protein sequence ID" value="MFG6428394.1"/>
    <property type="molecule type" value="Genomic_DNA"/>
</dbReference>
<sequence>MSATATLPLDIGESLAHGIFPERRDVDEPIHDRFARGVLWRLKRRLIPAVPTLRKMAQQAGELEAELQQQPDQELRKRLFQKAPAAVQAGKAQGLAEVMALVREGARRALNKRPFDTQLMGAAVLLEGRLAEMQTGEGKTLTAGLAAAIAGAAGLPTHVVTVNDYLARRDCELMQPLFNFFGMTAGVVWATLEHEAKRVAYQRPITYCTNQSLVFDYLRDRVSAGGRVSPAQMQARLLHGQLPQPLLLRGLHFAIVDEADSILIDEARTPLILSEKQGKPPDATDYQQALKIAATLKLGEHFGIDAARHSLHFEAAGLPAVREAAEGLGGIWGVARGREHLVGQALRALHLFRRDQHYVVIDGTVQIVDEYTGRVLEGRSWEGGLHQMMEAKEGLALTEPARTLARITFQRFFCRYLRLAGMTGTAAEVAPELNQVYRLDVVRLPTHRPDQRVTLPPRLLRTQAAKWKTVHEAVANELAAGRPVLVGTRSVRASVALSEELGPRQVHRVLNARQDKEEADIVSAAGEPGAVTVATNMAGRGTDIHLDDRVKDKGGLAVLLTEFHDSARIDRQLVGRGARQGDPGVALAIVALDDEIFTAHAATLQALLGRVFAGRDELPRWALELLRRAAQGHAGRLHAAMRRRTLKADRQLDNLLGFAGNQI</sequence>
<accession>A0ABW7EWS7</accession>
<evidence type="ECO:0000256" key="11">
    <source>
        <dbReference type="HAMAP-Rule" id="MF_01382"/>
    </source>
</evidence>
<keyword evidence="16" id="KW-1185">Reference proteome</keyword>
<keyword evidence="4" id="KW-0997">Cell inner membrane</keyword>
<feature type="binding site" evidence="11">
    <location>
        <position position="543"/>
    </location>
    <ligand>
        <name>ATP</name>
        <dbReference type="ChEBI" id="CHEBI:30616"/>
    </ligand>
</feature>
<dbReference type="InterPro" id="IPR027417">
    <property type="entry name" value="P-loop_NTPase"/>
</dbReference>
<evidence type="ECO:0000256" key="7">
    <source>
        <dbReference type="ARBA" id="ARBA00022927"/>
    </source>
</evidence>
<dbReference type="Gene3D" id="3.90.1440.10">
    <property type="entry name" value="SecA, preprotein cross-linking domain"/>
    <property type="match status" value="1"/>
</dbReference>
<feature type="domain" description="Helicase C-terminal" evidence="13">
    <location>
        <begin position="466"/>
        <end position="626"/>
    </location>
</feature>
<feature type="binding site" evidence="11">
    <location>
        <begin position="136"/>
        <end position="140"/>
    </location>
    <ligand>
        <name>ATP</name>
        <dbReference type="ChEBI" id="CHEBI:30616"/>
    </ligand>
</feature>
<comment type="subcellular location">
    <subcellularLocation>
        <location evidence="11">Cell membrane</location>
        <topology evidence="11">Peripheral membrane protein</topology>
        <orientation evidence="11">Cytoplasmic side</orientation>
    </subcellularLocation>
    <subcellularLocation>
        <location evidence="11">Cytoplasm</location>
    </subcellularLocation>
    <text evidence="11">Distribution is 50-50.</text>
</comment>
<evidence type="ECO:0000313" key="16">
    <source>
        <dbReference type="Proteomes" id="UP001606210"/>
    </source>
</evidence>
<evidence type="ECO:0000259" key="12">
    <source>
        <dbReference type="PROSITE" id="PS51192"/>
    </source>
</evidence>
<feature type="binding site" evidence="11">
    <location>
        <position position="118"/>
    </location>
    <ligand>
        <name>ATP</name>
        <dbReference type="ChEBI" id="CHEBI:30616"/>
    </ligand>
</feature>
<name>A0ABW7EWS7_9BURK</name>
<comment type="subunit">
    <text evidence="11">Monomer and homodimer. Part of the essential Sec protein translocation apparatus which comprises SecA, SecYEG and auxiliary proteins SecDF-YajC and YidC.</text>
</comment>
<dbReference type="SUPFAM" id="SSF52540">
    <property type="entry name" value="P-loop containing nucleoside triphosphate hydrolases"/>
    <property type="match status" value="2"/>
</dbReference>
<evidence type="ECO:0000256" key="5">
    <source>
        <dbReference type="ARBA" id="ARBA00022741"/>
    </source>
</evidence>
<keyword evidence="7 11" id="KW-0653">Protein transport</keyword>
<dbReference type="SMART" id="SM00958">
    <property type="entry name" value="SecA_PP_bind"/>
    <property type="match status" value="1"/>
</dbReference>
<dbReference type="InterPro" id="IPR000185">
    <property type="entry name" value="SecA"/>
</dbReference>
<comment type="catalytic activity">
    <reaction evidence="11">
        <text>ATP + H2O + cellular proteinSide 1 = ADP + phosphate + cellular proteinSide 2.</text>
        <dbReference type="EC" id="7.4.2.8"/>
    </reaction>
</comment>
<keyword evidence="10 11" id="KW-0472">Membrane</keyword>
<evidence type="ECO:0000256" key="9">
    <source>
        <dbReference type="ARBA" id="ARBA00023010"/>
    </source>
</evidence>
<keyword evidence="8 11" id="KW-1278">Translocase</keyword>
<keyword evidence="1 11" id="KW-0813">Transport</keyword>
<dbReference type="PROSITE" id="PS51196">
    <property type="entry name" value="SECA_MOTOR_DEAD"/>
    <property type="match status" value="1"/>
</dbReference>
<comment type="caution">
    <text evidence="15">The sequence shown here is derived from an EMBL/GenBank/DDBJ whole genome shotgun (WGS) entry which is preliminary data.</text>
</comment>
<dbReference type="CDD" id="cd17928">
    <property type="entry name" value="DEXDc_SecA"/>
    <property type="match status" value="1"/>
</dbReference>
<dbReference type="SUPFAM" id="SSF81767">
    <property type="entry name" value="Pre-protein crosslinking domain of SecA"/>
    <property type="match status" value="1"/>
</dbReference>